<dbReference type="InterPro" id="IPR056789">
    <property type="entry name" value="LRR_R13L1-DRL21"/>
</dbReference>
<organism evidence="2 3">
    <name type="scientific">Datura stramonium</name>
    <name type="common">Jimsonweed</name>
    <name type="synonym">Common thornapple</name>
    <dbReference type="NCBI Taxonomy" id="4076"/>
    <lineage>
        <taxon>Eukaryota</taxon>
        <taxon>Viridiplantae</taxon>
        <taxon>Streptophyta</taxon>
        <taxon>Embryophyta</taxon>
        <taxon>Tracheophyta</taxon>
        <taxon>Spermatophyta</taxon>
        <taxon>Magnoliopsida</taxon>
        <taxon>eudicotyledons</taxon>
        <taxon>Gunneridae</taxon>
        <taxon>Pentapetalae</taxon>
        <taxon>asterids</taxon>
        <taxon>lamiids</taxon>
        <taxon>Solanales</taxon>
        <taxon>Solanaceae</taxon>
        <taxon>Solanoideae</taxon>
        <taxon>Datureae</taxon>
        <taxon>Datura</taxon>
    </lineage>
</organism>
<dbReference type="EMBL" id="JACEIK010002088">
    <property type="protein sequence ID" value="MCD9559008.1"/>
    <property type="molecule type" value="Genomic_DNA"/>
</dbReference>
<proteinExistence type="predicted"/>
<accession>A0ABS8ULB0</accession>
<evidence type="ECO:0000313" key="3">
    <source>
        <dbReference type="Proteomes" id="UP000823775"/>
    </source>
</evidence>
<gene>
    <name evidence="2" type="ORF">HAX54_016723</name>
</gene>
<dbReference type="InterPro" id="IPR032675">
    <property type="entry name" value="LRR_dom_sf"/>
</dbReference>
<reference evidence="2 3" key="1">
    <citation type="journal article" date="2021" name="BMC Genomics">
        <title>Datura genome reveals duplications of psychoactive alkaloid biosynthetic genes and high mutation rate following tissue culture.</title>
        <authorList>
            <person name="Rajewski A."/>
            <person name="Carter-House D."/>
            <person name="Stajich J."/>
            <person name="Litt A."/>
        </authorList>
    </citation>
    <scope>NUCLEOTIDE SEQUENCE [LARGE SCALE GENOMIC DNA]</scope>
    <source>
        <strain evidence="2">AR-01</strain>
    </source>
</reference>
<sequence length="270" mass="30524">MQHQLENLLDEFAAESVMSASIAVEKANSNLQTLNLSSCGNLMELPFGLANITGLRHLNIAGCDGLTRLPAGLGNLVQLQTLLYLLWGKVLEKHHRNQFSKLKGELSIRYLENIKTKKKLMAESEAKKYVELLRLQWGSGNKRAHSEGWQQVYLRRGDVILYLPLGTSFLKRLHLQGMDGVTHIGEEFYGGKTLKFPSLEDLTIKDLPCLKEWSCIENGAVFPRLQKLVVDKCPNLITAPTFQSLLYLRLVIAIQRSWSLWKTCLHSPIL</sequence>
<dbReference type="PANTHER" id="PTHR47186">
    <property type="entry name" value="LEUCINE-RICH REPEAT-CONTAINING PROTEIN 57"/>
    <property type="match status" value="1"/>
</dbReference>
<dbReference type="SUPFAM" id="SSF52058">
    <property type="entry name" value="L domain-like"/>
    <property type="match status" value="1"/>
</dbReference>
<dbReference type="PANTHER" id="PTHR47186:SF3">
    <property type="entry name" value="OS09G0267800 PROTEIN"/>
    <property type="match status" value="1"/>
</dbReference>
<dbReference type="Gene3D" id="3.80.10.10">
    <property type="entry name" value="Ribonuclease Inhibitor"/>
    <property type="match status" value="2"/>
</dbReference>
<dbReference type="Pfam" id="PF25019">
    <property type="entry name" value="LRR_R13L1-DRL21"/>
    <property type="match status" value="1"/>
</dbReference>
<evidence type="ECO:0000313" key="2">
    <source>
        <dbReference type="EMBL" id="MCD9559008.1"/>
    </source>
</evidence>
<feature type="domain" description="R13L1/DRL21-like LRR repeat region" evidence="1">
    <location>
        <begin position="98"/>
        <end position="233"/>
    </location>
</feature>
<keyword evidence="3" id="KW-1185">Reference proteome</keyword>
<dbReference type="Proteomes" id="UP000823775">
    <property type="component" value="Unassembled WGS sequence"/>
</dbReference>
<dbReference type="Pfam" id="PF00560">
    <property type="entry name" value="LRR_1"/>
    <property type="match status" value="1"/>
</dbReference>
<name>A0ABS8ULB0_DATST</name>
<protein>
    <recommendedName>
        <fullName evidence="1">R13L1/DRL21-like LRR repeat region domain-containing protein</fullName>
    </recommendedName>
</protein>
<dbReference type="InterPro" id="IPR001611">
    <property type="entry name" value="Leu-rich_rpt"/>
</dbReference>
<evidence type="ECO:0000259" key="1">
    <source>
        <dbReference type="Pfam" id="PF25019"/>
    </source>
</evidence>
<comment type="caution">
    <text evidence="2">The sequence shown here is derived from an EMBL/GenBank/DDBJ whole genome shotgun (WGS) entry which is preliminary data.</text>
</comment>